<keyword evidence="6" id="KW-0269">Exonuclease</keyword>
<evidence type="ECO:0000256" key="7">
    <source>
        <dbReference type="ARBA" id="ARBA00022840"/>
    </source>
</evidence>
<dbReference type="InterPro" id="IPR027417">
    <property type="entry name" value="P-loop_NTPase"/>
</dbReference>
<dbReference type="InterPro" id="IPR038726">
    <property type="entry name" value="PDDEXK_AddAB-type"/>
</dbReference>
<evidence type="ECO:0000256" key="1">
    <source>
        <dbReference type="ARBA" id="ARBA00022722"/>
    </source>
</evidence>
<protein>
    <recommendedName>
        <fullName evidence="12">DNA 3'-5' helicase</fullName>
        <ecNumber evidence="12">5.6.2.4</ecNumber>
    </recommendedName>
</protein>
<dbReference type="PANTHER" id="PTHR11070">
    <property type="entry name" value="UVRD / RECB / PCRA DNA HELICASE FAMILY MEMBER"/>
    <property type="match status" value="1"/>
</dbReference>
<feature type="domain" description="UvrD-like helicase ATP-binding" evidence="15">
    <location>
        <begin position="1"/>
        <end position="514"/>
    </location>
</feature>
<evidence type="ECO:0000259" key="15">
    <source>
        <dbReference type="PROSITE" id="PS51198"/>
    </source>
</evidence>
<accession>A0A1S1YYH9</accession>
<evidence type="ECO:0000256" key="10">
    <source>
        <dbReference type="ARBA" id="ARBA00023235"/>
    </source>
</evidence>
<comment type="caution">
    <text evidence="17">The sequence shown here is derived from an EMBL/GenBank/DDBJ whole genome shotgun (WGS) entry which is preliminary data.</text>
</comment>
<keyword evidence="5 14" id="KW-0347">Helicase</keyword>
<dbReference type="OrthoDB" id="9810135at2"/>
<evidence type="ECO:0000256" key="9">
    <source>
        <dbReference type="ARBA" id="ARBA00023204"/>
    </source>
</evidence>
<dbReference type="EC" id="5.6.2.4" evidence="12"/>
<dbReference type="InterPro" id="IPR000212">
    <property type="entry name" value="DNA_helicase_UvrD/REP"/>
</dbReference>
<evidence type="ECO:0000256" key="4">
    <source>
        <dbReference type="ARBA" id="ARBA00022801"/>
    </source>
</evidence>
<dbReference type="PROSITE" id="PS51198">
    <property type="entry name" value="UVRD_HELICASE_ATP_BIND"/>
    <property type="match status" value="1"/>
</dbReference>
<keyword evidence="7 14" id="KW-0067">ATP-binding</keyword>
<dbReference type="PROSITE" id="PS51217">
    <property type="entry name" value="UVRD_HELICASE_CTER"/>
    <property type="match status" value="1"/>
</dbReference>
<dbReference type="GO" id="GO:0004527">
    <property type="term" value="F:exonuclease activity"/>
    <property type="evidence" value="ECO:0007669"/>
    <property type="project" value="UniProtKB-KW"/>
</dbReference>
<evidence type="ECO:0000256" key="5">
    <source>
        <dbReference type="ARBA" id="ARBA00022806"/>
    </source>
</evidence>
<dbReference type="Gene3D" id="3.90.320.10">
    <property type="match status" value="1"/>
</dbReference>
<evidence type="ECO:0000313" key="17">
    <source>
        <dbReference type="EMBL" id="OHX66062.1"/>
    </source>
</evidence>
<dbReference type="Proteomes" id="UP000179797">
    <property type="component" value="Unassembled WGS sequence"/>
</dbReference>
<evidence type="ECO:0000256" key="8">
    <source>
        <dbReference type="ARBA" id="ARBA00023125"/>
    </source>
</evidence>
<keyword evidence="9" id="KW-0234">DNA repair</keyword>
<dbReference type="Pfam" id="PF13361">
    <property type="entry name" value="UvrD_C"/>
    <property type="match status" value="1"/>
</dbReference>
<evidence type="ECO:0000259" key="16">
    <source>
        <dbReference type="PROSITE" id="PS51217"/>
    </source>
</evidence>
<dbReference type="EMBL" id="JRYR02000001">
    <property type="protein sequence ID" value="OHX66062.1"/>
    <property type="molecule type" value="Genomic_DNA"/>
</dbReference>
<keyword evidence="3" id="KW-0227">DNA damage</keyword>
<dbReference type="Gene3D" id="1.10.3170.10">
    <property type="entry name" value="Recbcd, chain B, domain 2"/>
    <property type="match status" value="1"/>
</dbReference>
<dbReference type="GO" id="GO:0000725">
    <property type="term" value="P:recombinational repair"/>
    <property type="evidence" value="ECO:0007669"/>
    <property type="project" value="TreeGrafter"/>
</dbReference>
<keyword evidence="2 14" id="KW-0547">Nucleotide-binding</keyword>
<dbReference type="Pfam" id="PF12705">
    <property type="entry name" value="PDDEXK_1"/>
    <property type="match status" value="1"/>
</dbReference>
<dbReference type="GO" id="GO:0005829">
    <property type="term" value="C:cytosol"/>
    <property type="evidence" value="ECO:0007669"/>
    <property type="project" value="TreeGrafter"/>
</dbReference>
<evidence type="ECO:0000256" key="3">
    <source>
        <dbReference type="ARBA" id="ARBA00022763"/>
    </source>
</evidence>
<dbReference type="Pfam" id="PF00580">
    <property type="entry name" value="UvrD-helicase"/>
    <property type="match status" value="1"/>
</dbReference>
<keyword evidence="10" id="KW-0413">Isomerase</keyword>
<feature type="domain" description="UvrD-like helicase C-terminal" evidence="16">
    <location>
        <begin position="515"/>
        <end position="801"/>
    </location>
</feature>
<dbReference type="PANTHER" id="PTHR11070:SF67">
    <property type="entry name" value="DNA 3'-5' HELICASE"/>
    <property type="match status" value="1"/>
</dbReference>
<reference evidence="17 18" key="1">
    <citation type="journal article" date="2012" name="Int. J. Syst. Evol. Microbiol.">
        <title>Flammeovirga pacifica sp. nov., isolated from deep-sea sediment.</title>
        <authorList>
            <person name="Xu H."/>
            <person name="Fu Y."/>
            <person name="Yang N."/>
            <person name="Ding Z."/>
            <person name="Lai Q."/>
            <person name="Zeng R."/>
        </authorList>
    </citation>
    <scope>NUCLEOTIDE SEQUENCE [LARGE SCALE GENOMIC DNA]</scope>
    <source>
        <strain evidence="18">DSM 24597 / LMG 26175 / WPAGA1</strain>
    </source>
</reference>
<dbReference type="STRING" id="915059.NH26_06715"/>
<name>A0A1S1YYH9_FLAPC</name>
<gene>
    <name evidence="17" type="ORF">NH26_06715</name>
</gene>
<sequence length="1135" mass="131189">MKNAKFFKIYRSSAGAGKTFTLAKEYIKLALQLDKFDEEFNPDYFQHILAVTFTNLATAEMKERILSQMLVFSKANSKLDDDMLKSIVNEFYGFGNEDPDPDVQKNKNEPELFKRIKERSKIVHQKILHGYSNFSVSTIDAFSQKVAQAFKRDLDFPFNFELVLDAQNLIEDAIYSLMDKLGREDQKELTHALTQFSIKMAEEDRSWNIVPNISDFGKALFDDSQRKVLEKLGVNQINNKELTITEFSEIANKLRVKIYDENQKIISDAYQAIVDSMRSNNVAFDDLSKHVGTGIQKLDKEINSIDLKLSKTMEKVMDSGDPSCLATKQNYKKMPAGYDAVYPTIQEQVSLIVETVKKTKLIRLVYDTIYLVATALVLQKELEEQKKEQGWIHISEIGDNINKIVEDAPMPYLYERLGEKYNHILIDEFQDTSKTQWHNLIPLVANALTEDEGHECLVVGDAKQSIYRWRGGKAEMLVELPKLPTAKGTALEEEEYVFEQQAQPLKLGKNYRSFPNIIEFNNSLYEFIRQDTNDDLLSKFYLGGEQEKHKKVGGQVRLTICQQSGSKGEVEEMNLSRIHQQILHLVNEEGYSFKDIAILVRNNSNGSKIAEYLVKEDVEVISSESLLVNSAPSIQFIVNMIRLLVRRADKMLFMEIIRFLYSHYKDIEANRWEQKNVSPTEIDGDTYIQLGDLIKECDQQKKFEELLKKEFDITFDLSVFRRKTLFDQTEFLVQTFSLFKRTTEQSYMMKFLGIMLAHTQKQGNSAQEFLSKWENLQQKEAISVPDNIDAVRILSIHKSKGLEFPVVLLPYADWSLTPMVKSRKWFAWEGNSVVPELSATNLPLQQFLEKTDFKEGYAEEVRDTYIDAINMLYVATTRAKKHLHIFTSKNRSSSTSITKLLLSFKDFALKQSNFDTNELKSTTIDNVLFEEYEFFSDDCINSSSKKEDVENKIKTIIHTDQSEYLRLKSGALELGEKEIHLEEIALAKNKGVIIHKAFEKIRFKEDIDEASNYLERKGLIEEQEVLEYKDAILKIISHPEVGSYFDKKSGYTVLNETEIISPRKEVMKASIIDRPDRLMYKGQEAVVIDYKTGNYNDQHEIQIKRYGTALKKMGFKQIKLILLYTENNEVHHVKY</sequence>
<keyword evidence="8" id="KW-0238">DNA-binding</keyword>
<dbReference type="SUPFAM" id="SSF52540">
    <property type="entry name" value="P-loop containing nucleoside triphosphate hydrolases"/>
    <property type="match status" value="1"/>
</dbReference>
<dbReference type="AlphaFoldDB" id="A0A1S1YYH9"/>
<dbReference type="Gene3D" id="3.40.50.300">
    <property type="entry name" value="P-loop containing nucleotide triphosphate hydrolases"/>
    <property type="match status" value="3"/>
</dbReference>
<comment type="catalytic activity">
    <reaction evidence="13">
        <text>ATP + H2O = ADP + phosphate + H(+)</text>
        <dbReference type="Rhea" id="RHEA:13065"/>
        <dbReference type="ChEBI" id="CHEBI:15377"/>
        <dbReference type="ChEBI" id="CHEBI:15378"/>
        <dbReference type="ChEBI" id="CHEBI:30616"/>
        <dbReference type="ChEBI" id="CHEBI:43474"/>
        <dbReference type="ChEBI" id="CHEBI:456216"/>
        <dbReference type="EC" id="5.6.2.4"/>
    </reaction>
</comment>
<dbReference type="InterPro" id="IPR011604">
    <property type="entry name" value="PDDEXK-like_dom_sf"/>
</dbReference>
<dbReference type="GO" id="GO:0005524">
    <property type="term" value="F:ATP binding"/>
    <property type="evidence" value="ECO:0007669"/>
    <property type="project" value="UniProtKB-UniRule"/>
</dbReference>
<evidence type="ECO:0000256" key="13">
    <source>
        <dbReference type="ARBA" id="ARBA00048988"/>
    </source>
</evidence>
<dbReference type="GO" id="GO:0043138">
    <property type="term" value="F:3'-5' DNA helicase activity"/>
    <property type="evidence" value="ECO:0007669"/>
    <property type="project" value="UniProtKB-EC"/>
</dbReference>
<evidence type="ECO:0000256" key="6">
    <source>
        <dbReference type="ARBA" id="ARBA00022839"/>
    </source>
</evidence>
<evidence type="ECO:0000256" key="14">
    <source>
        <dbReference type="PROSITE-ProRule" id="PRU00560"/>
    </source>
</evidence>
<keyword evidence="1" id="KW-0540">Nuclease</keyword>
<dbReference type="InterPro" id="IPR014016">
    <property type="entry name" value="UvrD-like_ATP-bd"/>
</dbReference>
<evidence type="ECO:0000256" key="11">
    <source>
        <dbReference type="ARBA" id="ARBA00034617"/>
    </source>
</evidence>
<organism evidence="17 18">
    <name type="scientific">Flammeovirga pacifica</name>
    <dbReference type="NCBI Taxonomy" id="915059"/>
    <lineage>
        <taxon>Bacteria</taxon>
        <taxon>Pseudomonadati</taxon>
        <taxon>Bacteroidota</taxon>
        <taxon>Cytophagia</taxon>
        <taxon>Cytophagales</taxon>
        <taxon>Flammeovirgaceae</taxon>
        <taxon>Flammeovirga</taxon>
    </lineage>
</organism>
<dbReference type="GO" id="GO:0003677">
    <property type="term" value="F:DNA binding"/>
    <property type="evidence" value="ECO:0007669"/>
    <property type="project" value="UniProtKB-KW"/>
</dbReference>
<comment type="catalytic activity">
    <reaction evidence="11">
        <text>Couples ATP hydrolysis with the unwinding of duplex DNA by translocating in the 3'-5' direction.</text>
        <dbReference type="EC" id="5.6.2.4"/>
    </reaction>
</comment>
<dbReference type="RefSeq" id="WP_044218715.1">
    <property type="nucleotide sequence ID" value="NZ_JRYR02000001.1"/>
</dbReference>
<keyword evidence="4 14" id="KW-0378">Hydrolase</keyword>
<evidence type="ECO:0000256" key="12">
    <source>
        <dbReference type="ARBA" id="ARBA00034808"/>
    </source>
</evidence>
<evidence type="ECO:0000313" key="18">
    <source>
        <dbReference type="Proteomes" id="UP000179797"/>
    </source>
</evidence>
<keyword evidence="18" id="KW-1185">Reference proteome</keyword>
<feature type="binding site" evidence="14">
    <location>
        <begin position="12"/>
        <end position="19"/>
    </location>
    <ligand>
        <name>ATP</name>
        <dbReference type="ChEBI" id="CHEBI:30616"/>
    </ligand>
</feature>
<evidence type="ECO:0000256" key="2">
    <source>
        <dbReference type="ARBA" id="ARBA00022741"/>
    </source>
</evidence>
<dbReference type="InterPro" id="IPR014017">
    <property type="entry name" value="DNA_helicase_UvrD-like_C"/>
</dbReference>
<proteinExistence type="predicted"/>